<evidence type="ECO:0000313" key="1">
    <source>
        <dbReference type="EMBL" id="MBA2875460.1"/>
    </source>
</evidence>
<dbReference type="Proteomes" id="UP000523087">
    <property type="component" value="Unassembled WGS sequence"/>
</dbReference>
<sequence length="34" mass="3905">MNKKLDKNDIMDYMVKWENALDFVGDAIVLEACA</sequence>
<keyword evidence="2" id="KW-1185">Reference proteome</keyword>
<comment type="caution">
    <text evidence="1">The sequence shown here is derived from an EMBL/GenBank/DDBJ whole genome shotgun (WGS) entry which is preliminary data.</text>
</comment>
<organism evidence="1 2">
    <name type="scientific">Thermaerobacillus caldiproteolyticus</name>
    <dbReference type="NCBI Taxonomy" id="247480"/>
    <lineage>
        <taxon>Bacteria</taxon>
        <taxon>Bacillati</taxon>
        <taxon>Bacillota</taxon>
        <taxon>Bacilli</taxon>
        <taxon>Bacillales</taxon>
        <taxon>Anoxybacillaceae</taxon>
        <taxon>Thermaerobacillus</taxon>
    </lineage>
</organism>
<evidence type="ECO:0000313" key="2">
    <source>
        <dbReference type="Proteomes" id="UP000523087"/>
    </source>
</evidence>
<dbReference type="EMBL" id="JACDUT010000006">
    <property type="protein sequence ID" value="MBA2875460.1"/>
    <property type="molecule type" value="Genomic_DNA"/>
</dbReference>
<gene>
    <name evidence="1" type="ORF">HNR31_002248</name>
</gene>
<accession>A0A7V9Z7N2</accession>
<protein>
    <submittedName>
        <fullName evidence="1">Uncharacterized protein</fullName>
    </submittedName>
</protein>
<name>A0A7V9Z7N2_9BACL</name>
<proteinExistence type="predicted"/>
<reference evidence="1 2" key="1">
    <citation type="submission" date="2020-07" db="EMBL/GenBank/DDBJ databases">
        <title>Genomic Encyclopedia of Type Strains, Phase IV (KMG-IV): sequencing the most valuable type-strain genomes for metagenomic binning, comparative biology and taxonomic classification.</title>
        <authorList>
            <person name="Goeker M."/>
        </authorList>
    </citation>
    <scope>NUCLEOTIDE SEQUENCE [LARGE SCALE GENOMIC DNA]</scope>
    <source>
        <strain evidence="1 2">DSM 15730</strain>
    </source>
</reference>
<dbReference type="AlphaFoldDB" id="A0A7V9Z7N2"/>